<keyword evidence="3" id="KW-1185">Reference proteome</keyword>
<proteinExistence type="predicted"/>
<gene>
    <name evidence="2" type="ORF">DIABBA_LOCUS1527</name>
</gene>
<dbReference type="AlphaFoldDB" id="A0A9N9SM87"/>
<evidence type="ECO:0000313" key="2">
    <source>
        <dbReference type="EMBL" id="CAG9827538.1"/>
    </source>
</evidence>
<organism evidence="2 3">
    <name type="scientific">Diabrotica balteata</name>
    <name type="common">Banded cucumber beetle</name>
    <dbReference type="NCBI Taxonomy" id="107213"/>
    <lineage>
        <taxon>Eukaryota</taxon>
        <taxon>Metazoa</taxon>
        <taxon>Ecdysozoa</taxon>
        <taxon>Arthropoda</taxon>
        <taxon>Hexapoda</taxon>
        <taxon>Insecta</taxon>
        <taxon>Pterygota</taxon>
        <taxon>Neoptera</taxon>
        <taxon>Endopterygota</taxon>
        <taxon>Coleoptera</taxon>
        <taxon>Polyphaga</taxon>
        <taxon>Cucujiformia</taxon>
        <taxon>Chrysomeloidea</taxon>
        <taxon>Chrysomelidae</taxon>
        <taxon>Galerucinae</taxon>
        <taxon>Diabroticina</taxon>
        <taxon>Diabroticites</taxon>
        <taxon>Diabrotica</taxon>
    </lineage>
</organism>
<sequence>MEVKIEQSQKVQSENSTTEDNSTKEANSAKEDNSTKGENMDIMIEVYDPDNEKPTQINLESKETITKQSTASELIEDEDDMDDTPVPSNVSI</sequence>
<name>A0A9N9SM87_DIABA</name>
<feature type="compositionally biased region" description="Acidic residues" evidence="1">
    <location>
        <begin position="74"/>
        <end position="83"/>
    </location>
</feature>
<evidence type="ECO:0000313" key="3">
    <source>
        <dbReference type="Proteomes" id="UP001153709"/>
    </source>
</evidence>
<feature type="compositionally biased region" description="Polar residues" evidence="1">
    <location>
        <begin position="8"/>
        <end position="20"/>
    </location>
</feature>
<evidence type="ECO:0000256" key="1">
    <source>
        <dbReference type="SAM" id="MobiDB-lite"/>
    </source>
</evidence>
<accession>A0A9N9SM87</accession>
<dbReference type="EMBL" id="OU898276">
    <property type="protein sequence ID" value="CAG9827538.1"/>
    <property type="molecule type" value="Genomic_DNA"/>
</dbReference>
<protein>
    <submittedName>
        <fullName evidence="2">Uncharacterized protein</fullName>
    </submittedName>
</protein>
<dbReference type="Proteomes" id="UP001153709">
    <property type="component" value="Chromosome 1"/>
</dbReference>
<reference evidence="2" key="1">
    <citation type="submission" date="2022-01" db="EMBL/GenBank/DDBJ databases">
        <authorList>
            <person name="King R."/>
        </authorList>
    </citation>
    <scope>NUCLEOTIDE SEQUENCE</scope>
</reference>
<feature type="compositionally biased region" description="Basic and acidic residues" evidence="1">
    <location>
        <begin position="21"/>
        <end position="39"/>
    </location>
</feature>
<feature type="region of interest" description="Disordered" evidence="1">
    <location>
        <begin position="1"/>
        <end position="92"/>
    </location>
</feature>